<dbReference type="EMBL" id="JAMJEV010000013">
    <property type="protein sequence ID" value="MDO0824288.1"/>
    <property type="molecule type" value="Genomic_DNA"/>
</dbReference>
<dbReference type="Pfam" id="PF02397">
    <property type="entry name" value="Bac_transf"/>
    <property type="match status" value="1"/>
</dbReference>
<keyword evidence="2" id="KW-0472">Membrane</keyword>
<gene>
    <name evidence="4" type="ORF">M8H41_15705</name>
</gene>
<evidence type="ECO:0000256" key="1">
    <source>
        <dbReference type="ARBA" id="ARBA00006464"/>
    </source>
</evidence>
<comment type="similarity">
    <text evidence="1">Belongs to the bacterial sugar transferase family.</text>
</comment>
<dbReference type="Proteomes" id="UP001176021">
    <property type="component" value="Unassembled WGS sequence"/>
</dbReference>
<evidence type="ECO:0000313" key="5">
    <source>
        <dbReference type="Proteomes" id="UP001176021"/>
    </source>
</evidence>
<organism evidence="4 5">
    <name type="scientific">Desulfosporosinus nitroreducens</name>
    <dbReference type="NCBI Taxonomy" id="2018668"/>
    <lineage>
        <taxon>Bacteria</taxon>
        <taxon>Bacillati</taxon>
        <taxon>Bacillota</taxon>
        <taxon>Clostridia</taxon>
        <taxon>Eubacteriales</taxon>
        <taxon>Desulfitobacteriaceae</taxon>
        <taxon>Desulfosporosinus</taxon>
    </lineage>
</organism>
<evidence type="ECO:0000259" key="3">
    <source>
        <dbReference type="Pfam" id="PF02397"/>
    </source>
</evidence>
<dbReference type="PANTHER" id="PTHR30576">
    <property type="entry name" value="COLANIC BIOSYNTHESIS UDP-GLUCOSE LIPID CARRIER TRANSFERASE"/>
    <property type="match status" value="1"/>
</dbReference>
<name>A0ABT8QSF4_9FIRM</name>
<keyword evidence="5" id="KW-1185">Reference proteome</keyword>
<proteinExistence type="inferred from homology"/>
<keyword evidence="2" id="KW-0812">Transmembrane</keyword>
<keyword evidence="4" id="KW-0808">Transferase</keyword>
<feature type="transmembrane region" description="Helical" evidence="2">
    <location>
        <begin position="57"/>
        <end position="80"/>
    </location>
</feature>
<reference evidence="4" key="1">
    <citation type="submission" date="2022-05" db="EMBL/GenBank/DDBJ databases">
        <title>Expanded diversity of anoxic marine methylotrophy in a Black Sea sulfate reducing microorganism.</title>
        <authorList>
            <person name="Fischer P.Q."/>
            <person name="Stams A.J.M."/>
            <person name="Villanueva L."/>
            <person name="Sousa D.Z."/>
        </authorList>
    </citation>
    <scope>NUCLEOTIDE SEQUENCE</scope>
    <source>
        <strain evidence="4">P130</strain>
    </source>
</reference>
<protein>
    <submittedName>
        <fullName evidence="4">Sugar transferase</fullName>
    </submittedName>
</protein>
<keyword evidence="2" id="KW-1133">Transmembrane helix</keyword>
<dbReference type="GO" id="GO:0016740">
    <property type="term" value="F:transferase activity"/>
    <property type="evidence" value="ECO:0007669"/>
    <property type="project" value="UniProtKB-KW"/>
</dbReference>
<evidence type="ECO:0000313" key="4">
    <source>
        <dbReference type="EMBL" id="MDO0824288.1"/>
    </source>
</evidence>
<sequence length="277" mass="32343">MKVATNNVRQLLTYKKVQWKVGDYLTFERLEQVNSQSIFPKTNQNFYATYMKRVIDFCFALLALIITLPINLIIAIVTFFEVGRPIFFVQERTGRDGKSFKIVKFRNMRNAFNEYGEPLPAKDRVTKWGKFFRETSLDELLNFWTILKGDMSLIGPRPLPPQYINRYSERHKCRLNLRPGLECPPKDKSSNIRTWQDQFENDVWYVENVSFFVDCKMMLNLIFFALDRKNSKVRGGAQRGSFIGYSENGEAISVNELSDAYAEQVISQLDLKDYASI</sequence>
<evidence type="ECO:0000256" key="2">
    <source>
        <dbReference type="SAM" id="Phobius"/>
    </source>
</evidence>
<dbReference type="RefSeq" id="WP_302049263.1">
    <property type="nucleotide sequence ID" value="NZ_JAMJEV010000013.1"/>
</dbReference>
<dbReference type="PANTHER" id="PTHR30576:SF8">
    <property type="entry name" value="UNDECAPRENYL-PHOSPHATE GALACTOSE PHOSPHOTRANSFERASE"/>
    <property type="match status" value="1"/>
</dbReference>
<accession>A0ABT8QSF4</accession>
<feature type="domain" description="Bacterial sugar transferase" evidence="3">
    <location>
        <begin position="52"/>
        <end position="222"/>
    </location>
</feature>
<comment type="caution">
    <text evidence="4">The sequence shown here is derived from an EMBL/GenBank/DDBJ whole genome shotgun (WGS) entry which is preliminary data.</text>
</comment>
<dbReference type="InterPro" id="IPR003362">
    <property type="entry name" value="Bact_transf"/>
</dbReference>